<reference evidence="1" key="1">
    <citation type="journal article" date="2013" name="Environ. Microbiol.">
        <title>Microbiota from the distal guts of lean and obese adolescents exhibit partial functional redundancy besides clear differences in community structure.</title>
        <authorList>
            <person name="Ferrer M."/>
            <person name="Ruiz A."/>
            <person name="Lanza F."/>
            <person name="Haange S.B."/>
            <person name="Oberbach A."/>
            <person name="Till H."/>
            <person name="Bargiela R."/>
            <person name="Campoy C."/>
            <person name="Segura M.T."/>
            <person name="Richter M."/>
            <person name="von Bergen M."/>
            <person name="Seifert J."/>
            <person name="Suarez A."/>
        </authorList>
    </citation>
    <scope>NUCLEOTIDE SEQUENCE</scope>
</reference>
<gene>
    <name evidence="1" type="ORF">LEA_00396</name>
</gene>
<name>K1USS6_9ZZZZ</name>
<evidence type="ECO:0000313" key="1">
    <source>
        <dbReference type="EMBL" id="EKC81385.1"/>
    </source>
</evidence>
<comment type="caution">
    <text evidence="1">The sequence shown here is derived from an EMBL/GenBank/DDBJ whole genome shotgun (WGS) entry which is preliminary data.</text>
</comment>
<accession>K1USS6</accession>
<sequence>KTTPLESRLYPYDGDTDMEYILKMLLSMASDPDMQYQMNLEDEYISLLEKKDTEILRLDHLIEQSKLKEK</sequence>
<feature type="non-terminal residue" evidence="1">
    <location>
        <position position="1"/>
    </location>
</feature>
<protein>
    <submittedName>
        <fullName evidence="1">Uncharacterized protein</fullName>
    </submittedName>
</protein>
<organism evidence="1">
    <name type="scientific">human gut metagenome</name>
    <dbReference type="NCBI Taxonomy" id="408170"/>
    <lineage>
        <taxon>unclassified sequences</taxon>
        <taxon>metagenomes</taxon>
        <taxon>organismal metagenomes</taxon>
    </lineage>
</organism>
<dbReference type="EMBL" id="AJWY01000281">
    <property type="protein sequence ID" value="EKC81385.1"/>
    <property type="molecule type" value="Genomic_DNA"/>
</dbReference>
<proteinExistence type="predicted"/>
<dbReference type="AlphaFoldDB" id="K1USS6"/>